<evidence type="ECO:0000256" key="1">
    <source>
        <dbReference type="SAM" id="MobiDB-lite"/>
    </source>
</evidence>
<feature type="compositionally biased region" description="Low complexity" evidence="1">
    <location>
        <begin position="9"/>
        <end position="23"/>
    </location>
</feature>
<dbReference type="Proteomes" id="UP001152622">
    <property type="component" value="Chromosome 1"/>
</dbReference>
<feature type="compositionally biased region" description="Polar residues" evidence="1">
    <location>
        <begin position="153"/>
        <end position="164"/>
    </location>
</feature>
<gene>
    <name evidence="2" type="ORF">SKAU_G00023360</name>
</gene>
<reference evidence="2" key="1">
    <citation type="journal article" date="2023" name="Science">
        <title>Genome structures resolve the early diversification of teleost fishes.</title>
        <authorList>
            <person name="Parey E."/>
            <person name="Louis A."/>
            <person name="Montfort J."/>
            <person name="Bouchez O."/>
            <person name="Roques C."/>
            <person name="Iampietro C."/>
            <person name="Lluch J."/>
            <person name="Castinel A."/>
            <person name="Donnadieu C."/>
            <person name="Desvignes T."/>
            <person name="Floi Bucao C."/>
            <person name="Jouanno E."/>
            <person name="Wen M."/>
            <person name="Mejri S."/>
            <person name="Dirks R."/>
            <person name="Jansen H."/>
            <person name="Henkel C."/>
            <person name="Chen W.J."/>
            <person name="Zahm M."/>
            <person name="Cabau C."/>
            <person name="Klopp C."/>
            <person name="Thompson A.W."/>
            <person name="Robinson-Rechavi M."/>
            <person name="Braasch I."/>
            <person name="Lecointre G."/>
            <person name="Bobe J."/>
            <person name="Postlethwait J.H."/>
            <person name="Berthelot C."/>
            <person name="Roest Crollius H."/>
            <person name="Guiguen Y."/>
        </authorList>
    </citation>
    <scope>NUCLEOTIDE SEQUENCE</scope>
    <source>
        <strain evidence="2">WJC10195</strain>
    </source>
</reference>
<evidence type="ECO:0000313" key="3">
    <source>
        <dbReference type="Proteomes" id="UP001152622"/>
    </source>
</evidence>
<evidence type="ECO:0000313" key="2">
    <source>
        <dbReference type="EMBL" id="KAJ8381558.1"/>
    </source>
</evidence>
<feature type="region of interest" description="Disordered" evidence="1">
    <location>
        <begin position="137"/>
        <end position="206"/>
    </location>
</feature>
<comment type="caution">
    <text evidence="2">The sequence shown here is derived from an EMBL/GenBank/DDBJ whole genome shotgun (WGS) entry which is preliminary data.</text>
</comment>
<protein>
    <submittedName>
        <fullName evidence="2">Uncharacterized protein</fullName>
    </submittedName>
</protein>
<feature type="region of interest" description="Disordered" evidence="1">
    <location>
        <begin position="1"/>
        <end position="48"/>
    </location>
</feature>
<keyword evidence="3" id="KW-1185">Reference proteome</keyword>
<dbReference type="AlphaFoldDB" id="A0A9Q1GDG2"/>
<name>A0A9Q1GDG2_SYNKA</name>
<organism evidence="2 3">
    <name type="scientific">Synaphobranchus kaupii</name>
    <name type="common">Kaup's arrowtooth eel</name>
    <dbReference type="NCBI Taxonomy" id="118154"/>
    <lineage>
        <taxon>Eukaryota</taxon>
        <taxon>Metazoa</taxon>
        <taxon>Chordata</taxon>
        <taxon>Craniata</taxon>
        <taxon>Vertebrata</taxon>
        <taxon>Euteleostomi</taxon>
        <taxon>Actinopterygii</taxon>
        <taxon>Neopterygii</taxon>
        <taxon>Teleostei</taxon>
        <taxon>Anguilliformes</taxon>
        <taxon>Synaphobranchidae</taxon>
        <taxon>Synaphobranchus</taxon>
    </lineage>
</organism>
<proteinExistence type="predicted"/>
<dbReference type="EMBL" id="JAINUF010000001">
    <property type="protein sequence ID" value="KAJ8381558.1"/>
    <property type="molecule type" value="Genomic_DNA"/>
</dbReference>
<accession>A0A9Q1GDG2</accession>
<sequence length="206" mass="22919">MRYPRRVRAAAAPALPSPGAGRRSYCRDESRPAANRTLIKEEKLPPPAMVQWRARDHGRKSIPGPPRASKSLRRGLAELQRGAELSSVGRRWRPLCRDKVVWPATARHSRICVARVSPVITEHVPGQGLGCRALFRSLPRRRRHPPSPRSVPTASLQSHSSQMAQAVDLTVPPHPIPPSSGRSERDDLKRLRLPLPFSGIHCQPSE</sequence>